<accession>A0ACC0VN59</accession>
<keyword evidence="2" id="KW-1185">Reference proteome</keyword>
<dbReference type="Proteomes" id="UP001163321">
    <property type="component" value="Chromosome 8"/>
</dbReference>
<name>A0ACC0VN59_9STRA</name>
<reference evidence="1 2" key="1">
    <citation type="journal article" date="2022" name="bioRxiv">
        <title>The genome of the oomycete Peronosclerospora sorghi, a cosmopolitan pathogen of maize and sorghum, is inflated with dispersed pseudogenes.</title>
        <authorList>
            <person name="Fletcher K."/>
            <person name="Martin F."/>
            <person name="Isakeit T."/>
            <person name="Cavanaugh K."/>
            <person name="Magill C."/>
            <person name="Michelmore R."/>
        </authorList>
    </citation>
    <scope>NUCLEOTIDE SEQUENCE [LARGE SCALE GENOMIC DNA]</scope>
    <source>
        <strain evidence="1">P6</strain>
    </source>
</reference>
<evidence type="ECO:0000313" key="2">
    <source>
        <dbReference type="Proteomes" id="UP001163321"/>
    </source>
</evidence>
<gene>
    <name evidence="1" type="ORF">PsorP6_016384</name>
</gene>
<protein>
    <submittedName>
        <fullName evidence="1">Uncharacterized protein</fullName>
    </submittedName>
</protein>
<organism evidence="1 2">
    <name type="scientific">Peronosclerospora sorghi</name>
    <dbReference type="NCBI Taxonomy" id="230839"/>
    <lineage>
        <taxon>Eukaryota</taxon>
        <taxon>Sar</taxon>
        <taxon>Stramenopiles</taxon>
        <taxon>Oomycota</taxon>
        <taxon>Peronosporomycetes</taxon>
        <taxon>Peronosporales</taxon>
        <taxon>Peronosporaceae</taxon>
        <taxon>Peronosclerospora</taxon>
    </lineage>
</organism>
<proteinExistence type="predicted"/>
<comment type="caution">
    <text evidence="1">The sequence shown here is derived from an EMBL/GenBank/DDBJ whole genome shotgun (WGS) entry which is preliminary data.</text>
</comment>
<dbReference type="EMBL" id="CM047587">
    <property type="protein sequence ID" value="KAI9907757.1"/>
    <property type="molecule type" value="Genomic_DNA"/>
</dbReference>
<sequence length="111" mass="12466">MYIYVPVVDIYTLYICVHASLMENETMEQCVDWLESMEKTDPERYQAFLATMQSEWQAAGFESTGVSSASQGTTTTDLFHRLTDAGNGQGREEIMQGSSTVMELSTSRTRS</sequence>
<evidence type="ECO:0000313" key="1">
    <source>
        <dbReference type="EMBL" id="KAI9907757.1"/>
    </source>
</evidence>